<evidence type="ECO:0000313" key="2">
    <source>
        <dbReference type="Proteomes" id="UP000298460"/>
    </source>
</evidence>
<proteinExistence type="predicted"/>
<reference evidence="1 2" key="1">
    <citation type="submission" date="2019-03" db="EMBL/GenBank/DDBJ databases">
        <title>Draft Genome Sequence of Desulfosporosinus fructosivorans Strain 63.6F, Isolated from Marine Sediment in the Baltic Sea.</title>
        <authorList>
            <person name="Hausmann B."/>
            <person name="Vandieken V."/>
            <person name="Pjevac P."/>
            <person name="Schreck K."/>
            <person name="Herbold C.W."/>
            <person name="Loy A."/>
        </authorList>
    </citation>
    <scope>NUCLEOTIDE SEQUENCE [LARGE SCALE GENOMIC DNA]</scope>
    <source>
        <strain evidence="1 2">63.6F</strain>
    </source>
</reference>
<accession>A0A4Z0R4D7</accession>
<dbReference type="OrthoDB" id="2037170at2"/>
<evidence type="ECO:0000313" key="1">
    <source>
        <dbReference type="EMBL" id="TGE36867.1"/>
    </source>
</evidence>
<gene>
    <name evidence="1" type="ORF">E4K67_17360</name>
</gene>
<dbReference type="AlphaFoldDB" id="A0A4Z0R4D7"/>
<dbReference type="Proteomes" id="UP000298460">
    <property type="component" value="Unassembled WGS sequence"/>
</dbReference>
<protein>
    <submittedName>
        <fullName evidence="1">DUF1351 domain-containing protein</fullName>
    </submittedName>
</protein>
<dbReference type="InterPro" id="IPR009785">
    <property type="entry name" value="Prophage_Lj928_Orf309"/>
</dbReference>
<sequence>MSTTEALNPQALPVKDNVALRIIQTTPAIVKFNYEEIEANLDAVLVKYQGLVFTESAAADCKKTIAELRKGQKALSDFRIATKKDLTASVTAFENQCKVITEKFEKVIQPLTTQNDQFELDRKEAKRVEVQSVIDSLITENGLTGNYALRLIILEEYYNKGKTIKTIKAELSALAKTAKLQQDKDEQDCAFIKAKVELANAQYQLTNTLLPDQYLRLLAYRSVAEVDALITSDAIEISERERKVAEADFKTAEKYAEALIAKAADAPGCVNPVGCRGAKPYTSSAVNVESEAPATFQSYTAQVVIIKAVYEVKGTEAQLEALEEYLDAQKLSWIDRPNG</sequence>
<dbReference type="Pfam" id="PF07083">
    <property type="entry name" value="DUF1351"/>
    <property type="match status" value="1"/>
</dbReference>
<keyword evidence="2" id="KW-1185">Reference proteome</keyword>
<comment type="caution">
    <text evidence="1">The sequence shown here is derived from an EMBL/GenBank/DDBJ whole genome shotgun (WGS) entry which is preliminary data.</text>
</comment>
<dbReference type="EMBL" id="SPQQ01000006">
    <property type="protein sequence ID" value="TGE36867.1"/>
    <property type="molecule type" value="Genomic_DNA"/>
</dbReference>
<name>A0A4Z0R4D7_9FIRM</name>
<organism evidence="1 2">
    <name type="scientific">Desulfosporosinus fructosivorans</name>
    <dbReference type="NCBI Taxonomy" id="2018669"/>
    <lineage>
        <taxon>Bacteria</taxon>
        <taxon>Bacillati</taxon>
        <taxon>Bacillota</taxon>
        <taxon>Clostridia</taxon>
        <taxon>Eubacteriales</taxon>
        <taxon>Desulfitobacteriaceae</taxon>
        <taxon>Desulfosporosinus</taxon>
    </lineage>
</organism>
<dbReference type="RefSeq" id="WP_135548927.1">
    <property type="nucleotide sequence ID" value="NZ_SPQQ01000006.1"/>
</dbReference>